<gene>
    <name evidence="7" type="ORF">CGSMWGv1500E_00904</name>
</gene>
<dbReference type="Proteomes" id="UP000032875">
    <property type="component" value="Unassembled WGS sequence"/>
</dbReference>
<dbReference type="PANTHER" id="PTHR33217:SF8">
    <property type="entry name" value="MUTATOR FAMILY TRANSPOSASE"/>
    <property type="match status" value="1"/>
</dbReference>
<dbReference type="NCBIfam" id="NF033543">
    <property type="entry name" value="transpos_IS256"/>
    <property type="match status" value="1"/>
</dbReference>
<evidence type="ECO:0000256" key="5">
    <source>
        <dbReference type="ARBA" id="ARBA00023172"/>
    </source>
</evidence>
<proteinExistence type="inferred from homology"/>
<dbReference type="Pfam" id="PF00872">
    <property type="entry name" value="Transposase_mut"/>
    <property type="match status" value="1"/>
</dbReference>
<comment type="function">
    <text evidence="1 6">Required for the transposition of the insertion element.</text>
</comment>
<evidence type="ECO:0000256" key="1">
    <source>
        <dbReference type="ARBA" id="ARBA00002190"/>
    </source>
</evidence>
<evidence type="ECO:0000313" key="7">
    <source>
        <dbReference type="EMBL" id="EIK83789.1"/>
    </source>
</evidence>
<comment type="caution">
    <text evidence="7">The sequence shown here is derived from an EMBL/GenBank/DDBJ whole genome shotgun (WGS) entry which is preliminary data.</text>
</comment>
<keyword evidence="5 6" id="KW-0233">DNA recombination</keyword>
<evidence type="ECO:0000256" key="2">
    <source>
        <dbReference type="ARBA" id="ARBA00010961"/>
    </source>
</evidence>
<organism evidence="7 8">
    <name type="scientific">Gardnerella vaginalis 1500E</name>
    <dbReference type="NCBI Taxonomy" id="698957"/>
    <lineage>
        <taxon>Bacteria</taxon>
        <taxon>Bacillati</taxon>
        <taxon>Actinomycetota</taxon>
        <taxon>Actinomycetes</taxon>
        <taxon>Bifidobacteriales</taxon>
        <taxon>Bifidobacteriaceae</taxon>
        <taxon>Gardnerella</taxon>
    </lineage>
</organism>
<accession>I4M3J9</accession>
<dbReference type="GO" id="GO:0006313">
    <property type="term" value="P:DNA transposition"/>
    <property type="evidence" value="ECO:0007669"/>
    <property type="project" value="UniProtKB-UniRule"/>
</dbReference>
<protein>
    <recommendedName>
        <fullName evidence="6">Mutator family transposase</fullName>
    </recommendedName>
</protein>
<keyword evidence="3 6" id="KW-0815">Transposition</keyword>
<dbReference type="PANTHER" id="PTHR33217">
    <property type="entry name" value="TRANSPOSASE FOR INSERTION SEQUENCE ELEMENT IS1081"/>
    <property type="match status" value="1"/>
</dbReference>
<comment type="similarity">
    <text evidence="2 6">Belongs to the transposase mutator family.</text>
</comment>
<dbReference type="GO" id="GO:0004803">
    <property type="term" value="F:transposase activity"/>
    <property type="evidence" value="ECO:0007669"/>
    <property type="project" value="UniProtKB-UniRule"/>
</dbReference>
<dbReference type="InterPro" id="IPR001207">
    <property type="entry name" value="Transposase_mutator"/>
</dbReference>
<evidence type="ECO:0000256" key="3">
    <source>
        <dbReference type="ARBA" id="ARBA00022578"/>
    </source>
</evidence>
<sequence>MDFNTELTKRLLQGDNINHLLKEAIENGINQLLQVELTEHLNYPKHSVEGYNTGNSRNGGYNRKIYSEYGILNIHIPRDRNGEFEQKIIKAYKRNSEKLEEVIIKLYSKGFTNREIAECIEDIYGHHYSPTTVTNITKQVEDSVKEFHQRKVQSRYAVIYADATYVHLRRATVQKEAVHFLVGITPEGSKEILDYAIYPTESAEHYKEMLESLKQRGLQEVLLFITDGLSGVKTALLSVFPNAKYQTCWVHLIRQLQKKVRVEDKRELVDSLKKVYQSNNKEDAEKKLNEFLENIHKRYPKVCASIDSVYDDLLVFFDFPKQIRQSIYTTNLIESLNKQLKKRLKAKEQFPAEDSLNRYLGVFCIEQNELSKERIHRGFGLASYDLHEKFEIQ</sequence>
<dbReference type="PATRIC" id="fig|698957.3.peg.175"/>
<dbReference type="EMBL" id="ADES01000002">
    <property type="protein sequence ID" value="EIK83789.1"/>
    <property type="molecule type" value="Genomic_DNA"/>
</dbReference>
<name>I4M3J9_GARVA</name>
<dbReference type="RefSeq" id="WP_004126753.1">
    <property type="nucleotide sequence ID" value="NZ_ADES01000002.1"/>
</dbReference>
<dbReference type="GO" id="GO:0003677">
    <property type="term" value="F:DNA binding"/>
    <property type="evidence" value="ECO:0007669"/>
    <property type="project" value="UniProtKB-UniRule"/>
</dbReference>
<evidence type="ECO:0000256" key="4">
    <source>
        <dbReference type="ARBA" id="ARBA00023125"/>
    </source>
</evidence>
<keyword evidence="6" id="KW-0814">Transposable element</keyword>
<evidence type="ECO:0000256" key="6">
    <source>
        <dbReference type="RuleBase" id="RU365089"/>
    </source>
</evidence>
<dbReference type="AlphaFoldDB" id="I4M3J9"/>
<reference evidence="7 8" key="1">
    <citation type="journal article" date="2012" name="J. Bacteriol.">
        <title>Comparative Genomic Analyses of 17 Clinical Isolates of Gardnerella vaginalis Provide Evidence of Multiple Genetically Isolated Clades Consistent with Subspeciation into Genovars.</title>
        <authorList>
            <person name="Ahmed A."/>
            <person name="Earl J."/>
            <person name="Retchless A."/>
            <person name="Hillier S."/>
            <person name="Rabe L."/>
            <person name="Cherpes T."/>
            <person name="Powell E."/>
            <person name="Janto B."/>
            <person name="Eutsey R."/>
            <person name="Hiller N.L."/>
            <person name="Boissy R."/>
            <person name="Dahlgreen M."/>
            <person name="Hall B."/>
            <person name="Costerton J."/>
            <person name="Post J.C."/>
            <person name="Hu F."/>
            <person name="Ehrlich G."/>
        </authorList>
    </citation>
    <scope>NUCLEOTIDE SEQUENCE [LARGE SCALE GENOMIC DNA]</scope>
    <source>
        <strain evidence="7 8">1500E</strain>
    </source>
</reference>
<keyword evidence="4 6" id="KW-0238">DNA-binding</keyword>
<dbReference type="PROSITE" id="PS01007">
    <property type="entry name" value="TRANSPOSASE_MUTATOR"/>
    <property type="match status" value="1"/>
</dbReference>
<evidence type="ECO:0000313" key="8">
    <source>
        <dbReference type="Proteomes" id="UP000032875"/>
    </source>
</evidence>